<sequence>MLNQLSAELVVLIFDLLDDPSFLACRCVSRWLSRASYDLFAQRWFGVLTTDFTPRSLQRLTCISQNREIASRVRELDVARLEKPPHPTAIITSRKRTPGDDEDVDDDEESDDGFEGFGEPWPRCESGCLDLDSPQANELRGMFLRFAHCTEICIIDGGEEKLWSLQLAPDKLKPVDIFWFMLSLLKRDGENAAPAV</sequence>
<dbReference type="SUPFAM" id="SSF81383">
    <property type="entry name" value="F-box domain"/>
    <property type="match status" value="1"/>
</dbReference>
<protein>
    <recommendedName>
        <fullName evidence="4">F-box domain-containing protein</fullName>
    </recommendedName>
</protein>
<feature type="compositionally biased region" description="Acidic residues" evidence="1">
    <location>
        <begin position="100"/>
        <end position="114"/>
    </location>
</feature>
<organism evidence="2 3">
    <name type="scientific">Apiospora saccharicola</name>
    <dbReference type="NCBI Taxonomy" id="335842"/>
    <lineage>
        <taxon>Eukaryota</taxon>
        <taxon>Fungi</taxon>
        <taxon>Dikarya</taxon>
        <taxon>Ascomycota</taxon>
        <taxon>Pezizomycotina</taxon>
        <taxon>Sordariomycetes</taxon>
        <taxon>Xylariomycetidae</taxon>
        <taxon>Amphisphaeriales</taxon>
        <taxon>Apiosporaceae</taxon>
        <taxon>Apiospora</taxon>
    </lineage>
</organism>
<proteinExistence type="predicted"/>
<feature type="region of interest" description="Disordered" evidence="1">
    <location>
        <begin position="87"/>
        <end position="114"/>
    </location>
</feature>
<gene>
    <name evidence="2" type="ORF">PG996_002888</name>
</gene>
<keyword evidence="3" id="KW-1185">Reference proteome</keyword>
<dbReference type="InterPro" id="IPR036047">
    <property type="entry name" value="F-box-like_dom_sf"/>
</dbReference>
<comment type="caution">
    <text evidence="2">The sequence shown here is derived from an EMBL/GenBank/DDBJ whole genome shotgun (WGS) entry which is preliminary data.</text>
</comment>
<dbReference type="EMBL" id="JAQQWM010000001">
    <property type="protein sequence ID" value="KAK8084107.1"/>
    <property type="molecule type" value="Genomic_DNA"/>
</dbReference>
<dbReference type="Proteomes" id="UP001446871">
    <property type="component" value="Unassembled WGS sequence"/>
</dbReference>
<evidence type="ECO:0000313" key="2">
    <source>
        <dbReference type="EMBL" id="KAK8084107.1"/>
    </source>
</evidence>
<name>A0ABR1WKT3_9PEZI</name>
<evidence type="ECO:0000256" key="1">
    <source>
        <dbReference type="SAM" id="MobiDB-lite"/>
    </source>
</evidence>
<reference evidence="2 3" key="1">
    <citation type="submission" date="2023-01" db="EMBL/GenBank/DDBJ databases">
        <title>Analysis of 21 Apiospora genomes using comparative genomics revels a genus with tremendous synthesis potential of carbohydrate active enzymes and secondary metabolites.</title>
        <authorList>
            <person name="Sorensen T."/>
        </authorList>
    </citation>
    <scope>NUCLEOTIDE SEQUENCE [LARGE SCALE GENOMIC DNA]</scope>
    <source>
        <strain evidence="2 3">CBS 83171</strain>
    </source>
</reference>
<evidence type="ECO:0008006" key="4">
    <source>
        <dbReference type="Google" id="ProtNLM"/>
    </source>
</evidence>
<evidence type="ECO:0000313" key="3">
    <source>
        <dbReference type="Proteomes" id="UP001446871"/>
    </source>
</evidence>
<accession>A0ABR1WKT3</accession>